<comment type="caution">
    <text evidence="1">The sequence shown here is derived from an EMBL/GenBank/DDBJ whole genome shotgun (WGS) entry which is preliminary data.</text>
</comment>
<name>A0A820DVK2_9BILA</name>
<dbReference type="AlphaFoldDB" id="A0A820DVK2"/>
<reference evidence="1" key="1">
    <citation type="submission" date="2021-02" db="EMBL/GenBank/DDBJ databases">
        <authorList>
            <person name="Nowell W R."/>
        </authorList>
    </citation>
    <scope>NUCLEOTIDE SEQUENCE</scope>
</reference>
<dbReference type="Proteomes" id="UP000663823">
    <property type="component" value="Unassembled WGS sequence"/>
</dbReference>
<protein>
    <submittedName>
        <fullName evidence="1">Uncharacterized protein</fullName>
    </submittedName>
</protein>
<feature type="non-terminal residue" evidence="1">
    <location>
        <position position="1"/>
    </location>
</feature>
<accession>A0A820DVK2</accession>
<dbReference type="EMBL" id="CAJOAX010029097">
    <property type="protein sequence ID" value="CAF4237746.1"/>
    <property type="molecule type" value="Genomic_DNA"/>
</dbReference>
<gene>
    <name evidence="1" type="ORF">OTI717_LOCUS39978</name>
</gene>
<sequence length="25" mass="2983">ILAELLSTFRLYLWDNNTHVVHLQS</sequence>
<proteinExistence type="predicted"/>
<organism evidence="1 2">
    <name type="scientific">Rotaria sordida</name>
    <dbReference type="NCBI Taxonomy" id="392033"/>
    <lineage>
        <taxon>Eukaryota</taxon>
        <taxon>Metazoa</taxon>
        <taxon>Spiralia</taxon>
        <taxon>Gnathifera</taxon>
        <taxon>Rotifera</taxon>
        <taxon>Eurotatoria</taxon>
        <taxon>Bdelloidea</taxon>
        <taxon>Philodinida</taxon>
        <taxon>Philodinidae</taxon>
        <taxon>Rotaria</taxon>
    </lineage>
</organism>
<evidence type="ECO:0000313" key="1">
    <source>
        <dbReference type="EMBL" id="CAF4237746.1"/>
    </source>
</evidence>
<evidence type="ECO:0000313" key="2">
    <source>
        <dbReference type="Proteomes" id="UP000663823"/>
    </source>
</evidence>